<reference evidence="1 2" key="1">
    <citation type="submission" date="2020-08" db="EMBL/GenBank/DDBJ databases">
        <title>Bridging the membrane lipid divide: bacteria of the FCB group superphylum have the potential to synthesize archaeal ether lipids.</title>
        <authorList>
            <person name="Villanueva L."/>
            <person name="Von Meijenfeldt F.A.B."/>
            <person name="Westbye A.B."/>
            <person name="Yadav S."/>
            <person name="Hopmans E.C."/>
            <person name="Dutilh B.E."/>
            <person name="Sinninghe Damste J.S."/>
        </authorList>
    </citation>
    <scope>NUCLEOTIDE SEQUENCE [LARGE SCALE GENOMIC DNA]</scope>
    <source>
        <strain evidence="1">NIOZ-UU81</strain>
    </source>
</reference>
<dbReference type="AlphaFoldDB" id="A0A8J6N903"/>
<evidence type="ECO:0000313" key="1">
    <source>
        <dbReference type="EMBL" id="MBC8209203.1"/>
    </source>
</evidence>
<dbReference type="Proteomes" id="UP000599024">
    <property type="component" value="Unassembled WGS sequence"/>
</dbReference>
<protein>
    <submittedName>
        <fullName evidence="1">Uncharacterized protein</fullName>
    </submittedName>
</protein>
<proteinExistence type="predicted"/>
<sequence length="145" mass="17046">MTSLCRYSSQLPVDSHSATNHRIDDTHKHISQQLFFNCPTLFTMALINIDTVIQETRRYLKKIIAPGGIELLSYKRNRSIAIIKENSDMYHIRENGYETEEVLVSATQLNRELKTRIGREFPRSRKVRLIKFQDPVKLERSRQKI</sequence>
<organism evidence="1 2">
    <name type="scientific">Candidatus Desulfatifera sulfidica</name>
    <dbReference type="NCBI Taxonomy" id="2841691"/>
    <lineage>
        <taxon>Bacteria</taxon>
        <taxon>Pseudomonadati</taxon>
        <taxon>Thermodesulfobacteriota</taxon>
        <taxon>Desulfobulbia</taxon>
        <taxon>Desulfobulbales</taxon>
        <taxon>Desulfobulbaceae</taxon>
        <taxon>Candidatus Desulfatifera</taxon>
    </lineage>
</organism>
<gene>
    <name evidence="1" type="ORF">H8E79_08575</name>
</gene>
<dbReference type="EMBL" id="JACNLK010000083">
    <property type="protein sequence ID" value="MBC8209203.1"/>
    <property type="molecule type" value="Genomic_DNA"/>
</dbReference>
<accession>A0A8J6N903</accession>
<name>A0A8J6N903_9BACT</name>
<comment type="caution">
    <text evidence="1">The sequence shown here is derived from an EMBL/GenBank/DDBJ whole genome shotgun (WGS) entry which is preliminary data.</text>
</comment>
<evidence type="ECO:0000313" key="2">
    <source>
        <dbReference type="Proteomes" id="UP000599024"/>
    </source>
</evidence>